<dbReference type="Gene3D" id="1.50.10.20">
    <property type="match status" value="1"/>
</dbReference>
<comment type="similarity">
    <text evidence="1">Belongs to the protease inhibitor I39 (alpha-2-macroglobulin) family.</text>
</comment>
<evidence type="ECO:0000256" key="2">
    <source>
        <dbReference type="ARBA" id="ARBA00022690"/>
    </source>
</evidence>
<dbReference type="PANTHER" id="PTHR11412">
    <property type="entry name" value="MACROGLOBULIN / COMPLEMENT"/>
    <property type="match status" value="1"/>
</dbReference>
<dbReference type="InterPro" id="IPR011626">
    <property type="entry name" value="Alpha-macroglobulin_TED"/>
</dbReference>
<dbReference type="InterPro" id="IPR011625">
    <property type="entry name" value="A2M_N_BRD"/>
</dbReference>
<sequence>MNGCIGDIRQRVDNEWFYSGYQAIYQDDHHHDAHPYNVSAHHVVHPFYSKSKSYLTIQKCQQKLACDSELHVGVHYIIRGMAAEADSDLAVFYLVMARGVIVNMNSKTISIKGSEDSEGHFQLSLPVSADLSPIARLLVFAILPGGEITGDSAKFQVSQCFQNKVSLHFSVAEDLPKSHISLNLHAEPNSLCGLRVVDRSVLLLKPETELTQGSIYSLLPVQDLQNYSNDLKSHEEHYCELQDPFSKPEPSGLAMGDLGQLLKDMGLQILTDTEFHKPTNCFIDRVYDDSIMYMNFFDAADYLEMDEMPVLAEEMLDASNELNINIEANKIQPPRRIIEIRKYFPETWIWDLVPVRSSGIVSVPITVPDSITEWKGSMFCTSHVGIGISNTATFKAFQPFFVELALPFAVVRTEGFTLNAKVFNYLSQCLVVKVTLLNAQGFTVTAESDTEHMTCICSQDSQTFSWHLLATGLGQQNLTVQAESIASETLCGNEMAIVPAKGALDVIRKSVLIKPEGIETELTHNSLVCPAGKPITEEFQLELPKDIIEGSSRAYVTVLGDILSSAMENLDGLLRLPTGCGEQNMVKFAPNIYVLRYLNKTDQLTRDIQEKAVGYLRTGYQNQLTYKHRDGSFSAFGDTDHEGNTWLTAFVMKSFASARQYIFIDNDTLGDTVRFFQRHQLESGCFRNLGYLFNNALK</sequence>
<dbReference type="EMBL" id="BEZZ01002788">
    <property type="protein sequence ID" value="GCC17772.1"/>
    <property type="molecule type" value="Genomic_DNA"/>
</dbReference>
<dbReference type="Pfam" id="PF00207">
    <property type="entry name" value="A2M"/>
    <property type="match status" value="1"/>
</dbReference>
<evidence type="ECO:0000313" key="8">
    <source>
        <dbReference type="Proteomes" id="UP000287033"/>
    </source>
</evidence>
<name>A0A401RHZ2_CHIPU</name>
<dbReference type="InterPro" id="IPR050473">
    <property type="entry name" value="A2M/Complement_sys"/>
</dbReference>
<dbReference type="PANTHER" id="PTHR11412:SF171">
    <property type="entry name" value="PREGNANCY ZONE PROTEIN-LIKE PROTEIN"/>
    <property type="match status" value="1"/>
</dbReference>
<dbReference type="Gene3D" id="2.20.130.20">
    <property type="match status" value="1"/>
</dbReference>
<evidence type="ECO:0000256" key="1">
    <source>
        <dbReference type="ARBA" id="ARBA00010952"/>
    </source>
</evidence>
<reference evidence="7 8" key="1">
    <citation type="journal article" date="2018" name="Nat. Ecol. Evol.">
        <title>Shark genomes provide insights into elasmobranch evolution and the origin of vertebrates.</title>
        <authorList>
            <person name="Hara Y"/>
            <person name="Yamaguchi K"/>
            <person name="Onimaru K"/>
            <person name="Kadota M"/>
            <person name="Koyanagi M"/>
            <person name="Keeley SD"/>
            <person name="Tatsumi K"/>
            <person name="Tanaka K"/>
            <person name="Motone F"/>
            <person name="Kageyama Y"/>
            <person name="Nozu R"/>
            <person name="Adachi N"/>
            <person name="Nishimura O"/>
            <person name="Nakagawa R"/>
            <person name="Tanegashima C"/>
            <person name="Kiyatake I"/>
            <person name="Matsumoto R"/>
            <person name="Murakumo K"/>
            <person name="Nishida K"/>
            <person name="Terakita A"/>
            <person name="Kuratani S"/>
            <person name="Sato K"/>
            <person name="Hyodo S Kuraku.S."/>
        </authorList>
    </citation>
    <scope>NUCLEOTIDE SEQUENCE [LARGE SCALE GENOMIC DNA]</scope>
</reference>
<accession>A0A401RHZ2</accession>
<organism evidence="7 8">
    <name type="scientific">Chiloscyllium punctatum</name>
    <name type="common">Brownbanded bambooshark</name>
    <name type="synonym">Hemiscyllium punctatum</name>
    <dbReference type="NCBI Taxonomy" id="137246"/>
    <lineage>
        <taxon>Eukaryota</taxon>
        <taxon>Metazoa</taxon>
        <taxon>Chordata</taxon>
        <taxon>Craniata</taxon>
        <taxon>Vertebrata</taxon>
        <taxon>Chondrichthyes</taxon>
        <taxon>Elasmobranchii</taxon>
        <taxon>Galeomorphii</taxon>
        <taxon>Galeoidea</taxon>
        <taxon>Orectolobiformes</taxon>
        <taxon>Hemiscylliidae</taxon>
        <taxon>Chiloscyllium</taxon>
    </lineage>
</organism>
<dbReference type="Pfam" id="PF07703">
    <property type="entry name" value="A2M_BRD"/>
    <property type="match status" value="1"/>
</dbReference>
<dbReference type="OMA" id="WIDSRIR"/>
<dbReference type="InterPro" id="IPR014756">
    <property type="entry name" value="Ig_E-set"/>
</dbReference>
<dbReference type="Gene3D" id="2.60.40.10">
    <property type="entry name" value="Immunoglobulins"/>
    <property type="match status" value="1"/>
</dbReference>
<dbReference type="OrthoDB" id="9998011at2759"/>
<dbReference type="STRING" id="137246.A0A401RHZ2"/>
<evidence type="ECO:0000259" key="5">
    <source>
        <dbReference type="SMART" id="SM01359"/>
    </source>
</evidence>
<dbReference type="SUPFAM" id="SSF48239">
    <property type="entry name" value="Terpenoid cyclases/Protein prenyltransferases"/>
    <property type="match status" value="1"/>
</dbReference>
<evidence type="ECO:0008006" key="9">
    <source>
        <dbReference type="Google" id="ProtNLM"/>
    </source>
</evidence>
<feature type="domain" description="Alpha-2-macroglobulin" evidence="6">
    <location>
        <begin position="347"/>
        <end position="436"/>
    </location>
</feature>
<dbReference type="Gene3D" id="6.20.50.160">
    <property type="match status" value="1"/>
</dbReference>
<evidence type="ECO:0000259" key="6">
    <source>
        <dbReference type="SMART" id="SM01360"/>
    </source>
</evidence>
<gene>
    <name evidence="7" type="ORF">chiPu_0020653</name>
</gene>
<dbReference type="InterPro" id="IPR047565">
    <property type="entry name" value="Alpha-macroglob_thiol-ester_cl"/>
</dbReference>
<evidence type="ECO:0000256" key="3">
    <source>
        <dbReference type="ARBA" id="ARBA00022900"/>
    </source>
</evidence>
<dbReference type="PROSITE" id="PS00477">
    <property type="entry name" value="ALPHA_2_MACROGLOBULIN"/>
    <property type="match status" value="1"/>
</dbReference>
<feature type="non-terminal residue" evidence="7">
    <location>
        <position position="698"/>
    </location>
</feature>
<dbReference type="AlphaFoldDB" id="A0A401RHZ2"/>
<dbReference type="Pfam" id="PF07678">
    <property type="entry name" value="TED_complement"/>
    <property type="match status" value="1"/>
</dbReference>
<evidence type="ECO:0000256" key="4">
    <source>
        <dbReference type="ARBA" id="ARBA00023157"/>
    </source>
</evidence>
<feature type="domain" description="Alpha-2-macroglobulin bait region" evidence="5">
    <location>
        <begin position="55"/>
        <end position="204"/>
    </location>
</feature>
<dbReference type="InterPro" id="IPR001599">
    <property type="entry name" value="Macroglobln_a2"/>
</dbReference>
<dbReference type="GO" id="GO:0005615">
    <property type="term" value="C:extracellular space"/>
    <property type="evidence" value="ECO:0007669"/>
    <property type="project" value="InterPro"/>
</dbReference>
<evidence type="ECO:0000313" key="7">
    <source>
        <dbReference type="EMBL" id="GCC17772.1"/>
    </source>
</evidence>
<dbReference type="SMART" id="SM01359">
    <property type="entry name" value="A2M_N_2"/>
    <property type="match status" value="1"/>
</dbReference>
<comment type="caution">
    <text evidence="7">The sequence shown here is derived from an EMBL/GenBank/DDBJ whole genome shotgun (WGS) entry which is preliminary data.</text>
</comment>
<dbReference type="InterPro" id="IPR013783">
    <property type="entry name" value="Ig-like_fold"/>
</dbReference>
<dbReference type="Gene3D" id="2.60.120.1540">
    <property type="match status" value="1"/>
</dbReference>
<keyword evidence="3" id="KW-0722">Serine protease inhibitor</keyword>
<proteinExistence type="inferred from homology"/>
<dbReference type="SUPFAM" id="SSF81296">
    <property type="entry name" value="E set domains"/>
    <property type="match status" value="1"/>
</dbReference>
<keyword evidence="2" id="KW-0646">Protease inhibitor</keyword>
<dbReference type="SMART" id="SM01360">
    <property type="entry name" value="A2M"/>
    <property type="match status" value="1"/>
</dbReference>
<dbReference type="GO" id="GO:0004867">
    <property type="term" value="F:serine-type endopeptidase inhibitor activity"/>
    <property type="evidence" value="ECO:0007669"/>
    <property type="project" value="UniProtKB-KW"/>
</dbReference>
<dbReference type="Gene3D" id="2.60.40.1930">
    <property type="match status" value="1"/>
</dbReference>
<keyword evidence="8" id="KW-1185">Reference proteome</keyword>
<dbReference type="InterPro" id="IPR008930">
    <property type="entry name" value="Terpenoid_cyclase/PrenylTrfase"/>
</dbReference>
<dbReference type="SMART" id="SM01419">
    <property type="entry name" value="Thiol-ester_cl"/>
    <property type="match status" value="1"/>
</dbReference>
<keyword evidence="4" id="KW-1015">Disulfide bond</keyword>
<dbReference type="Proteomes" id="UP000287033">
    <property type="component" value="Unassembled WGS sequence"/>
</dbReference>
<dbReference type="InterPro" id="IPR019742">
    <property type="entry name" value="MacrogloblnA2_CS"/>
</dbReference>
<protein>
    <recommendedName>
        <fullName evidence="9">Alpha-2-macroglobulin domain-containing protein</fullName>
    </recommendedName>
</protein>